<feature type="compositionally biased region" description="Basic and acidic residues" evidence="1">
    <location>
        <begin position="147"/>
        <end position="158"/>
    </location>
</feature>
<comment type="caution">
    <text evidence="3">The sequence shown here is derived from an EMBL/GenBank/DDBJ whole genome shotgun (WGS) entry which is preliminary data.</text>
</comment>
<feature type="compositionally biased region" description="Polar residues" evidence="1">
    <location>
        <begin position="1"/>
        <end position="15"/>
    </location>
</feature>
<feature type="compositionally biased region" description="Polar residues" evidence="1">
    <location>
        <begin position="203"/>
        <end position="212"/>
    </location>
</feature>
<feature type="compositionally biased region" description="Basic and acidic residues" evidence="1">
    <location>
        <begin position="16"/>
        <end position="55"/>
    </location>
</feature>
<proteinExistence type="predicted"/>
<accession>A0A098R445</accession>
<organism evidence="3 4">
    <name type="scientific">Spirochaeta lutea</name>
    <dbReference type="NCBI Taxonomy" id="1480694"/>
    <lineage>
        <taxon>Bacteria</taxon>
        <taxon>Pseudomonadati</taxon>
        <taxon>Spirochaetota</taxon>
        <taxon>Spirochaetia</taxon>
        <taxon>Spirochaetales</taxon>
        <taxon>Spirochaetaceae</taxon>
        <taxon>Spirochaeta</taxon>
    </lineage>
</organism>
<evidence type="ECO:0000313" key="4">
    <source>
        <dbReference type="Proteomes" id="UP000029692"/>
    </source>
</evidence>
<feature type="compositionally biased region" description="Low complexity" evidence="1">
    <location>
        <begin position="393"/>
        <end position="404"/>
    </location>
</feature>
<evidence type="ECO:0000256" key="1">
    <source>
        <dbReference type="SAM" id="MobiDB-lite"/>
    </source>
</evidence>
<dbReference type="CDD" id="cd17470">
    <property type="entry name" value="T3SS_Flik_C"/>
    <property type="match status" value="1"/>
</dbReference>
<dbReference type="EMBL" id="JNUP01000023">
    <property type="protein sequence ID" value="KGE73527.1"/>
    <property type="molecule type" value="Genomic_DNA"/>
</dbReference>
<feature type="domain" description="Flagellar hook-length control protein-like C-terminal" evidence="2">
    <location>
        <begin position="467"/>
        <end position="542"/>
    </location>
</feature>
<dbReference type="STRING" id="1480694.DC28_02355"/>
<feature type="compositionally biased region" description="Polar residues" evidence="1">
    <location>
        <begin position="170"/>
        <end position="182"/>
    </location>
</feature>
<dbReference type="InterPro" id="IPR038610">
    <property type="entry name" value="FliK-like_C_sf"/>
</dbReference>
<sequence length="569" mass="60570">MYQTEVESQRHSNPPENKKPDDPHARDSHEPDRPAGAEKERRDTGAEGAGKRKAGDTGAPRSARAENTNAKGDAAEKQPESGDRDGLQAARKVRKSSMGQSEGVSEGQEGKPSAGNDAMDGAGTRGNRKTGSIIRDEASPPKVKAPGLEEKLEAKADSDLPPSVRKPDNHGSQISPSSQVSKNGGKALPVPERESGLQEDAARSQQGVTQPEQILAHQEMPPSRISQNTRGDAGSVTPDASREPIQSHILQTKKTDAPIQPKVSVLDLRTASGRLKALRQEIRFGAGVGTNMRSGMSPSSPRLPMETQGIGMTRGGLGQLGTPVIPGQQAAVSFEGNFGSPVVPEANTGVLGESLIPLRGWMSAGQETVLKGQPKSPMDRLWGRGISEAALTDSSRQDSSLLSREATSRERSVNQVQQSVVQNQPGHAAPGTLGTNIADPESAKQAFTSYLQGAGAYDLVRSAKFVLKDDNRGEIKLILKPEELGEVKISLFLTDNRIEGSVSVENEGVQQAFSQSMESLRKAFAESGFDVLGFDVVVGDAPEKKGEEPRIAQTGNTQEPYTMQINLQV</sequence>
<dbReference type="Pfam" id="PF02120">
    <property type="entry name" value="Flg_hook"/>
    <property type="match status" value="1"/>
</dbReference>
<dbReference type="InterPro" id="IPR052563">
    <property type="entry name" value="FliK"/>
</dbReference>
<protein>
    <recommendedName>
        <fullName evidence="2">Flagellar hook-length control protein-like C-terminal domain-containing protein</fullName>
    </recommendedName>
</protein>
<name>A0A098R445_9SPIO</name>
<keyword evidence="4" id="KW-1185">Reference proteome</keyword>
<dbReference type="PANTHER" id="PTHR37533:SF2">
    <property type="entry name" value="FLAGELLAR HOOK-LENGTH CONTROL PROTEIN"/>
    <property type="match status" value="1"/>
</dbReference>
<dbReference type="eggNOG" id="COG3144">
    <property type="taxonomic scope" value="Bacteria"/>
</dbReference>
<feature type="compositionally biased region" description="Basic and acidic residues" evidence="1">
    <location>
        <begin position="73"/>
        <end position="86"/>
    </location>
</feature>
<dbReference type="InterPro" id="IPR021136">
    <property type="entry name" value="Flagellar_hook_control-like_C"/>
</dbReference>
<gene>
    <name evidence="3" type="ORF">DC28_02355</name>
</gene>
<dbReference type="Proteomes" id="UP000029692">
    <property type="component" value="Unassembled WGS sequence"/>
</dbReference>
<dbReference type="AlphaFoldDB" id="A0A098R445"/>
<feature type="compositionally biased region" description="Basic and acidic residues" evidence="1">
    <location>
        <begin position="191"/>
        <end position="202"/>
    </location>
</feature>
<reference evidence="3 4" key="1">
    <citation type="submission" date="2014-05" db="EMBL/GenBank/DDBJ databases">
        <title>De novo Genome Sequence of Spirocheata sp.</title>
        <authorList>
            <person name="Shivani Y."/>
            <person name="Subhash Y."/>
            <person name="Tushar L."/>
            <person name="Sasikala C."/>
            <person name="Ramana C.V."/>
        </authorList>
    </citation>
    <scope>NUCLEOTIDE SEQUENCE [LARGE SCALE GENOMIC DNA]</scope>
    <source>
        <strain evidence="3 4">JC230</strain>
    </source>
</reference>
<feature type="region of interest" description="Disordered" evidence="1">
    <location>
        <begin position="1"/>
        <end position="243"/>
    </location>
</feature>
<dbReference type="Gene3D" id="3.30.750.140">
    <property type="match status" value="1"/>
</dbReference>
<dbReference type="PANTHER" id="PTHR37533">
    <property type="entry name" value="FLAGELLAR HOOK-LENGTH CONTROL PROTEIN"/>
    <property type="match status" value="1"/>
</dbReference>
<feature type="compositionally biased region" description="Low complexity" evidence="1">
    <location>
        <begin position="413"/>
        <end position="424"/>
    </location>
</feature>
<feature type="compositionally biased region" description="Low complexity" evidence="1">
    <location>
        <begin position="96"/>
        <end position="107"/>
    </location>
</feature>
<evidence type="ECO:0000313" key="3">
    <source>
        <dbReference type="EMBL" id="KGE73527.1"/>
    </source>
</evidence>
<evidence type="ECO:0000259" key="2">
    <source>
        <dbReference type="Pfam" id="PF02120"/>
    </source>
</evidence>
<feature type="region of interest" description="Disordered" evidence="1">
    <location>
        <begin position="393"/>
        <end position="437"/>
    </location>
</feature>